<dbReference type="Proteomes" id="UP000826195">
    <property type="component" value="Unassembled WGS sequence"/>
</dbReference>
<evidence type="ECO:0000313" key="3">
    <source>
        <dbReference type="Proteomes" id="UP000826195"/>
    </source>
</evidence>
<dbReference type="AlphaFoldDB" id="A0AAV7I562"/>
<comment type="caution">
    <text evidence="2">The sequence shown here is derived from an EMBL/GenBank/DDBJ whole genome shotgun (WGS) entry which is preliminary data.</text>
</comment>
<keyword evidence="3" id="KW-1185">Reference proteome</keyword>
<gene>
    <name evidence="2" type="ORF">KQX54_009720</name>
</gene>
<protein>
    <submittedName>
        <fullName evidence="2">Uncharacterized protein</fullName>
    </submittedName>
</protein>
<evidence type="ECO:0000256" key="1">
    <source>
        <dbReference type="SAM" id="SignalP"/>
    </source>
</evidence>
<reference evidence="2 3" key="1">
    <citation type="journal article" date="2021" name="J. Hered.">
        <title>A chromosome-level genome assembly of the parasitoid wasp, Cotesia glomerata (Hymenoptera: Braconidae).</title>
        <authorList>
            <person name="Pinto B.J."/>
            <person name="Weis J.J."/>
            <person name="Gamble T."/>
            <person name="Ode P.J."/>
            <person name="Paul R."/>
            <person name="Zaspel J.M."/>
        </authorList>
    </citation>
    <scope>NUCLEOTIDE SEQUENCE [LARGE SCALE GENOMIC DNA]</scope>
    <source>
        <strain evidence="2">CgM1</strain>
    </source>
</reference>
<dbReference type="EMBL" id="JAHXZJ010002237">
    <property type="protein sequence ID" value="KAH0546444.1"/>
    <property type="molecule type" value="Genomic_DNA"/>
</dbReference>
<feature type="signal peptide" evidence="1">
    <location>
        <begin position="1"/>
        <end position="23"/>
    </location>
</feature>
<sequence>MNLECGAMLKFVVLVAFVACVSAAPQPGHILAAAPVVAVQPLATSSSHSYRAPVAKAVVPVIPAAPLVKTIPVVHAAPIVKAAPLIAHTVPVAHAIPVAHTAIIHH</sequence>
<organism evidence="2 3">
    <name type="scientific">Cotesia glomerata</name>
    <name type="common">Lepidopteran parasitic wasp</name>
    <name type="synonym">Apanteles glomeratus</name>
    <dbReference type="NCBI Taxonomy" id="32391"/>
    <lineage>
        <taxon>Eukaryota</taxon>
        <taxon>Metazoa</taxon>
        <taxon>Ecdysozoa</taxon>
        <taxon>Arthropoda</taxon>
        <taxon>Hexapoda</taxon>
        <taxon>Insecta</taxon>
        <taxon>Pterygota</taxon>
        <taxon>Neoptera</taxon>
        <taxon>Endopterygota</taxon>
        <taxon>Hymenoptera</taxon>
        <taxon>Apocrita</taxon>
        <taxon>Ichneumonoidea</taxon>
        <taxon>Braconidae</taxon>
        <taxon>Microgastrinae</taxon>
        <taxon>Cotesia</taxon>
    </lineage>
</organism>
<keyword evidence="1" id="KW-0732">Signal</keyword>
<accession>A0AAV7I562</accession>
<proteinExistence type="predicted"/>
<name>A0AAV7I562_COTGL</name>
<feature type="chain" id="PRO_5043933427" evidence="1">
    <location>
        <begin position="24"/>
        <end position="106"/>
    </location>
</feature>
<evidence type="ECO:0000313" key="2">
    <source>
        <dbReference type="EMBL" id="KAH0546444.1"/>
    </source>
</evidence>